<comment type="similarity">
    <text evidence="1">Belongs to the type-I restriction system S methylase family.</text>
</comment>
<protein>
    <recommendedName>
        <fullName evidence="4">Type I restriction modification DNA specificity domain-containing protein</fullName>
    </recommendedName>
</protein>
<dbReference type="Gene3D" id="3.90.220.20">
    <property type="entry name" value="DNA methylase specificity domains"/>
    <property type="match status" value="2"/>
</dbReference>
<evidence type="ECO:0000256" key="2">
    <source>
        <dbReference type="ARBA" id="ARBA00022747"/>
    </source>
</evidence>
<dbReference type="GO" id="GO:0009307">
    <property type="term" value="P:DNA restriction-modification system"/>
    <property type="evidence" value="ECO:0007669"/>
    <property type="project" value="UniProtKB-KW"/>
</dbReference>
<gene>
    <name evidence="5" type="ORF">AC812_04600</name>
</gene>
<keyword evidence="6" id="KW-1185">Reference proteome</keyword>
<proteinExistence type="inferred from homology"/>
<dbReference type="InterPro" id="IPR044946">
    <property type="entry name" value="Restrct_endonuc_typeI_TRD_sf"/>
</dbReference>
<evidence type="ECO:0000313" key="6">
    <source>
        <dbReference type="Proteomes" id="UP000050514"/>
    </source>
</evidence>
<sequence length="498" mass="56149">MDERNVPIITREELRQQFIELGWWISIPLTTVPAHWLNQGENRLDANYYAQEGQSVFRIVADSGFPLKQLGEIAKAIWYPSRFKRTRTDSTKGIPFIGATEIIQYRPETKYYISPNSNTEIENLIAKENSIFVTRSGSVGRISFFSKRLQGKALSEHVIRVEVDEESGYVYAFLSSSIGQGLILRSVFGSSVSEIEPHHLASVPVPLPSKDVQLEIHNQIMRAYALRDEANDLLDEADSLLHEKLGLPIFDESLVPYLPAPTAPRLPTNRPEIPHPKAFSIWASELSDRFDASFHVPVARTVVKLLHEGNFAPVQLESIASHIFIPPRFKRIYVPKEYGVPFLQGSHLPQMRPYDLKYVSLKVNAKHIDKCLIRIGYVLATRSGTIGRIGLVSSYMDKWAASEHLLRIVPDNSRGHPGYIAAFLMTPYGQHQLTAKIYGGVVDELTESDTGEVWIPNAPMEIQQEIGEKVVQAFEKKDEANVIEEAAIRKVEKLLENG</sequence>
<dbReference type="InterPro" id="IPR000055">
    <property type="entry name" value="Restrct_endonuc_typeI_TRD"/>
</dbReference>
<comment type="caution">
    <text evidence="5">The sequence shown here is derived from an EMBL/GenBank/DDBJ whole genome shotgun (WGS) entry which is preliminary data.</text>
</comment>
<feature type="domain" description="Type I restriction modification DNA specificity" evidence="4">
    <location>
        <begin position="68"/>
        <end position="216"/>
    </location>
</feature>
<dbReference type="EMBL" id="LGHJ01000011">
    <property type="protein sequence ID" value="KPL76606.1"/>
    <property type="molecule type" value="Genomic_DNA"/>
</dbReference>
<dbReference type="GO" id="GO:0003677">
    <property type="term" value="F:DNA binding"/>
    <property type="evidence" value="ECO:0007669"/>
    <property type="project" value="UniProtKB-KW"/>
</dbReference>
<dbReference type="Proteomes" id="UP000050514">
    <property type="component" value="Unassembled WGS sequence"/>
</dbReference>
<evidence type="ECO:0000313" key="5">
    <source>
        <dbReference type="EMBL" id="KPL76606.1"/>
    </source>
</evidence>
<dbReference type="PANTHER" id="PTHR30408:SF12">
    <property type="entry name" value="TYPE I RESTRICTION ENZYME MJAVIII SPECIFICITY SUBUNIT"/>
    <property type="match status" value="1"/>
</dbReference>
<evidence type="ECO:0000256" key="1">
    <source>
        <dbReference type="ARBA" id="ARBA00010923"/>
    </source>
</evidence>
<dbReference type="PANTHER" id="PTHR30408">
    <property type="entry name" value="TYPE-1 RESTRICTION ENZYME ECOKI SPECIFICITY PROTEIN"/>
    <property type="match status" value="1"/>
</dbReference>
<dbReference type="Pfam" id="PF01420">
    <property type="entry name" value="Methylase_S"/>
    <property type="match status" value="1"/>
</dbReference>
<dbReference type="InterPro" id="IPR052021">
    <property type="entry name" value="Type-I_RS_S_subunit"/>
</dbReference>
<dbReference type="OrthoDB" id="462675at2"/>
<dbReference type="PATRIC" id="fig|360411.5.peg.11"/>
<name>A0A0P6XA43_9CHLR</name>
<dbReference type="STRING" id="360411.AC812_04600"/>
<evidence type="ECO:0000256" key="3">
    <source>
        <dbReference type="ARBA" id="ARBA00023125"/>
    </source>
</evidence>
<evidence type="ECO:0000259" key="4">
    <source>
        <dbReference type="Pfam" id="PF01420"/>
    </source>
</evidence>
<keyword evidence="2" id="KW-0680">Restriction system</keyword>
<dbReference type="RefSeq" id="WP_061919648.1">
    <property type="nucleotide sequence ID" value="NZ_DF967971.1"/>
</dbReference>
<dbReference type="AlphaFoldDB" id="A0A0P6XA43"/>
<accession>A0A0P6XA43</accession>
<keyword evidence="3" id="KW-0238">DNA-binding</keyword>
<reference evidence="5 6" key="1">
    <citation type="submission" date="2015-07" db="EMBL/GenBank/DDBJ databases">
        <title>Draft genome of Bellilinea caldifistulae DSM 17877.</title>
        <authorList>
            <person name="Hemp J."/>
            <person name="Ward L.M."/>
            <person name="Pace L.A."/>
            <person name="Fischer W.W."/>
        </authorList>
    </citation>
    <scope>NUCLEOTIDE SEQUENCE [LARGE SCALE GENOMIC DNA]</scope>
    <source>
        <strain evidence="5 6">GOMI-1</strain>
    </source>
</reference>
<organism evidence="5 6">
    <name type="scientific">Bellilinea caldifistulae</name>
    <dbReference type="NCBI Taxonomy" id="360411"/>
    <lineage>
        <taxon>Bacteria</taxon>
        <taxon>Bacillati</taxon>
        <taxon>Chloroflexota</taxon>
        <taxon>Anaerolineae</taxon>
        <taxon>Anaerolineales</taxon>
        <taxon>Anaerolineaceae</taxon>
        <taxon>Bellilinea</taxon>
    </lineage>
</organism>
<dbReference type="SUPFAM" id="SSF116734">
    <property type="entry name" value="DNA methylase specificity domain"/>
    <property type="match status" value="2"/>
</dbReference>